<dbReference type="AlphaFoldDB" id="A0A4Z1KS05"/>
<sequence length="145" mass="16045">MGHLAQVAIGAPVQNDPNGNVLGFPDTESRDLMGKIFGPHVATLKKLSINYQTKAHRANIQVMYCDLARYRKASTGTGEDKVDSCVSSVFNDDMMSADDFEKCSRSILESRKDDSYAAMIDRPHQNLGEGVGYGIIQFVPRTLMW</sequence>
<evidence type="ECO:0000313" key="2">
    <source>
        <dbReference type="Proteomes" id="UP000297280"/>
    </source>
</evidence>
<comment type="caution">
    <text evidence="1">The sequence shown here is derived from an EMBL/GenBank/DDBJ whole genome shotgun (WGS) entry which is preliminary data.</text>
</comment>
<organism evidence="1 2">
    <name type="scientific">Botrytis porri</name>
    <dbReference type="NCBI Taxonomy" id="87229"/>
    <lineage>
        <taxon>Eukaryota</taxon>
        <taxon>Fungi</taxon>
        <taxon>Dikarya</taxon>
        <taxon>Ascomycota</taxon>
        <taxon>Pezizomycotina</taxon>
        <taxon>Leotiomycetes</taxon>
        <taxon>Helotiales</taxon>
        <taxon>Sclerotiniaceae</taxon>
        <taxon>Botrytis</taxon>
    </lineage>
</organism>
<keyword evidence="2" id="KW-1185">Reference proteome</keyword>
<dbReference type="Proteomes" id="UP000297280">
    <property type="component" value="Unassembled WGS sequence"/>
</dbReference>
<reference evidence="1 2" key="1">
    <citation type="submission" date="2017-12" db="EMBL/GenBank/DDBJ databases">
        <title>Comparative genomics of Botrytis spp.</title>
        <authorList>
            <person name="Valero-Jimenez C.A."/>
            <person name="Tapia P."/>
            <person name="Veloso J."/>
            <person name="Silva-Moreno E."/>
            <person name="Staats M."/>
            <person name="Valdes J.H."/>
            <person name="Van Kan J.A.L."/>
        </authorList>
    </citation>
    <scope>NUCLEOTIDE SEQUENCE [LARGE SCALE GENOMIC DNA]</scope>
    <source>
        <strain evidence="1 2">MUCL3349</strain>
    </source>
</reference>
<evidence type="ECO:0000313" key="1">
    <source>
        <dbReference type="EMBL" id="TGO85145.1"/>
    </source>
</evidence>
<proteinExistence type="predicted"/>
<gene>
    <name evidence="1" type="ORF">BPOR_0426g00020</name>
</gene>
<name>A0A4Z1KS05_9HELO</name>
<protein>
    <submittedName>
        <fullName evidence="1">Uncharacterized protein</fullName>
    </submittedName>
</protein>
<accession>A0A4Z1KS05</accession>
<dbReference type="EMBL" id="PQXO01000425">
    <property type="protein sequence ID" value="TGO85145.1"/>
    <property type="molecule type" value="Genomic_DNA"/>
</dbReference>